<dbReference type="Proteomes" id="UP000462501">
    <property type="component" value="Unassembled WGS sequence"/>
</dbReference>
<feature type="transmembrane region" description="Helical" evidence="1">
    <location>
        <begin position="68"/>
        <end position="86"/>
    </location>
</feature>
<keyword evidence="1" id="KW-1133">Transmembrane helix</keyword>
<proteinExistence type="predicted"/>
<feature type="transmembrane region" description="Helical" evidence="1">
    <location>
        <begin position="140"/>
        <end position="159"/>
    </location>
</feature>
<dbReference type="InterPro" id="IPR002656">
    <property type="entry name" value="Acyl_transf_3_dom"/>
</dbReference>
<dbReference type="RefSeq" id="WP_162222093.1">
    <property type="nucleotide sequence ID" value="NZ_JANJZM010000015.1"/>
</dbReference>
<evidence type="ECO:0000313" key="4">
    <source>
        <dbReference type="Proteomes" id="UP000462501"/>
    </source>
</evidence>
<feature type="transmembrane region" description="Helical" evidence="1">
    <location>
        <begin position="332"/>
        <end position="353"/>
    </location>
</feature>
<feature type="domain" description="Acyltransferase 3" evidence="2">
    <location>
        <begin position="26"/>
        <end position="351"/>
    </location>
</feature>
<dbReference type="EMBL" id="VIQT01000026">
    <property type="protein sequence ID" value="NDO40847.1"/>
    <property type="molecule type" value="Genomic_DNA"/>
</dbReference>
<feature type="transmembrane region" description="Helical" evidence="1">
    <location>
        <begin position="106"/>
        <end position="128"/>
    </location>
</feature>
<name>A0A845T435_9FIRM</name>
<accession>A0A845T435</accession>
<keyword evidence="3" id="KW-0808">Transferase</keyword>
<dbReference type="GO" id="GO:0016747">
    <property type="term" value="F:acyltransferase activity, transferring groups other than amino-acyl groups"/>
    <property type="evidence" value="ECO:0007669"/>
    <property type="project" value="InterPro"/>
</dbReference>
<keyword evidence="1" id="KW-0472">Membrane</keyword>
<feature type="transmembrane region" description="Helical" evidence="1">
    <location>
        <begin position="246"/>
        <end position="265"/>
    </location>
</feature>
<feature type="transmembrane region" description="Helical" evidence="1">
    <location>
        <begin position="277"/>
        <end position="296"/>
    </location>
</feature>
<protein>
    <submittedName>
        <fullName evidence="3">Acyltransferase</fullName>
    </submittedName>
</protein>
<dbReference type="Pfam" id="PF01757">
    <property type="entry name" value="Acyl_transf_3"/>
    <property type="match status" value="1"/>
</dbReference>
<gene>
    <name evidence="3" type="ORF">FMM72_16820</name>
</gene>
<comment type="caution">
    <text evidence="3">The sequence shown here is derived from an EMBL/GenBank/DDBJ whole genome shotgun (WGS) entry which is preliminary data.</text>
</comment>
<keyword evidence="1" id="KW-0812">Transmembrane</keyword>
<organism evidence="3 4">
    <name type="scientific">Anaerotruncus colihominis</name>
    <dbReference type="NCBI Taxonomy" id="169435"/>
    <lineage>
        <taxon>Bacteria</taxon>
        <taxon>Bacillati</taxon>
        <taxon>Bacillota</taxon>
        <taxon>Clostridia</taxon>
        <taxon>Eubacteriales</taxon>
        <taxon>Oscillospiraceae</taxon>
        <taxon>Anaerotruncus</taxon>
    </lineage>
</organism>
<sequence length="375" mass="42368">MKRKIAQKNSPPFEPNGGEFSKDVTNVCKGLAVALLLCHHAFTGSSEFLSTIVPDIIAGVNITASVGAFGKICVTIFLTLSGYGLYRKYSSDVRWEQAPRAFIYNSLIKLLVIYQFIYLLALPINVALGRSIMTIYGDKVPLVNAVVDFFGLSYLFQFLKLNPTMWYMSLAIVSVLLFPFLKKQTDRYGVVPLVLFAWLAHALASDELIRDFGAFLSGILIARYDLFERIRAYRPFGMVKEKNALLGGGVTLKLLAMTVILAQMVQLRMLVSNVDYLIAPFLICWLYCYVAPLPGIRHVLAYLGRHSGNIFMTHSYFLLLCPQLVYWNTAPVLIFATLLVLSLAASYLVIWLFRLFRVDHLQKYLLERWGSVQQN</sequence>
<feature type="transmembrane region" description="Helical" evidence="1">
    <location>
        <begin position="165"/>
        <end position="181"/>
    </location>
</feature>
<dbReference type="AlphaFoldDB" id="A0A845T435"/>
<evidence type="ECO:0000313" key="3">
    <source>
        <dbReference type="EMBL" id="NDO40847.1"/>
    </source>
</evidence>
<evidence type="ECO:0000256" key="1">
    <source>
        <dbReference type="SAM" id="Phobius"/>
    </source>
</evidence>
<evidence type="ECO:0000259" key="2">
    <source>
        <dbReference type="Pfam" id="PF01757"/>
    </source>
</evidence>
<feature type="transmembrane region" description="Helical" evidence="1">
    <location>
        <begin position="308"/>
        <end position="326"/>
    </location>
</feature>
<keyword evidence="3" id="KW-0012">Acyltransferase</keyword>
<reference evidence="3 4" key="1">
    <citation type="submission" date="2019-06" db="EMBL/GenBank/DDBJ databases">
        <title>Draft genome sequences of 15 bacterial species constituting the stable defined intestinal microbiota of the GM15 gnotobiotic mouse model.</title>
        <authorList>
            <person name="Elie C."/>
            <person name="Mathieu A."/>
            <person name="Saliou A."/>
            <person name="Darnaud M."/>
            <person name="Leulier F."/>
            <person name="Tamellini A."/>
        </authorList>
    </citation>
    <scope>NUCLEOTIDE SEQUENCE [LARGE SCALE GENOMIC DNA]</scope>
    <source>
        <strain evidence="3 4">JM4-15</strain>
    </source>
</reference>